<evidence type="ECO:0000313" key="4">
    <source>
        <dbReference type="Proteomes" id="UP001153069"/>
    </source>
</evidence>
<accession>A0A9N8DY49</accession>
<reference evidence="3" key="1">
    <citation type="submission" date="2020-06" db="EMBL/GenBank/DDBJ databases">
        <authorList>
            <consortium name="Plant Systems Biology data submission"/>
        </authorList>
    </citation>
    <scope>NUCLEOTIDE SEQUENCE</scope>
    <source>
        <strain evidence="3">D6</strain>
    </source>
</reference>
<evidence type="ECO:0000256" key="1">
    <source>
        <dbReference type="SAM" id="SignalP"/>
    </source>
</evidence>
<feature type="signal peptide" evidence="1">
    <location>
        <begin position="1"/>
        <end position="20"/>
    </location>
</feature>
<dbReference type="InterPro" id="IPR001478">
    <property type="entry name" value="PDZ"/>
</dbReference>
<name>A0A9N8DY49_9STRA</name>
<feature type="chain" id="PRO_5040146139" description="PDZ domain-containing protein" evidence="1">
    <location>
        <begin position="21"/>
        <end position="212"/>
    </location>
</feature>
<dbReference type="OrthoDB" id="273181at2759"/>
<dbReference type="Proteomes" id="UP001153069">
    <property type="component" value="Unassembled WGS sequence"/>
</dbReference>
<proteinExistence type="predicted"/>
<dbReference type="InterPro" id="IPR036034">
    <property type="entry name" value="PDZ_sf"/>
</dbReference>
<gene>
    <name evidence="3" type="ORF">SEMRO_438_G143010.1</name>
</gene>
<organism evidence="3 4">
    <name type="scientific">Seminavis robusta</name>
    <dbReference type="NCBI Taxonomy" id="568900"/>
    <lineage>
        <taxon>Eukaryota</taxon>
        <taxon>Sar</taxon>
        <taxon>Stramenopiles</taxon>
        <taxon>Ochrophyta</taxon>
        <taxon>Bacillariophyta</taxon>
        <taxon>Bacillariophyceae</taxon>
        <taxon>Bacillariophycidae</taxon>
        <taxon>Naviculales</taxon>
        <taxon>Naviculaceae</taxon>
        <taxon>Seminavis</taxon>
    </lineage>
</organism>
<dbReference type="PROSITE" id="PS50106">
    <property type="entry name" value="PDZ"/>
    <property type="match status" value="1"/>
</dbReference>
<keyword evidence="4" id="KW-1185">Reference proteome</keyword>
<sequence length="212" mass="23410">MSSILTILTLLAGAANLSTAFVTNPSVPKSIPSTTACHAQFDSSSLWNRGLNFGKSPFNFYLSFERWMSPFPEEDQAAFPEIFSLPKGVYEVDLDRPLGIVFEEIEVGKGLYVQELVEGGNAERNGNVKVGDNLVGITAVKIVGAKYERRMIPCRGFDFDTMVGAVSSNDPKWGCDGVVILLERPDEADRAKVDDFLAFFEPPFDTAWKQQQ</sequence>
<dbReference type="AlphaFoldDB" id="A0A9N8DY49"/>
<comment type="caution">
    <text evidence="3">The sequence shown here is derived from an EMBL/GenBank/DDBJ whole genome shotgun (WGS) entry which is preliminary data.</text>
</comment>
<keyword evidence="1" id="KW-0732">Signal</keyword>
<dbReference type="Gene3D" id="2.30.42.10">
    <property type="match status" value="1"/>
</dbReference>
<protein>
    <recommendedName>
        <fullName evidence="2">PDZ domain-containing protein</fullName>
    </recommendedName>
</protein>
<dbReference type="EMBL" id="CAICTM010000437">
    <property type="protein sequence ID" value="CAB9510480.1"/>
    <property type="molecule type" value="Genomic_DNA"/>
</dbReference>
<evidence type="ECO:0000259" key="2">
    <source>
        <dbReference type="PROSITE" id="PS50106"/>
    </source>
</evidence>
<feature type="domain" description="PDZ" evidence="2">
    <location>
        <begin position="82"/>
        <end position="149"/>
    </location>
</feature>
<evidence type="ECO:0000313" key="3">
    <source>
        <dbReference type="EMBL" id="CAB9510480.1"/>
    </source>
</evidence>
<dbReference type="SUPFAM" id="SSF50156">
    <property type="entry name" value="PDZ domain-like"/>
    <property type="match status" value="1"/>
</dbReference>